<organism evidence="2 3">
    <name type="scientific">Klebsiella pneumoniae</name>
    <dbReference type="NCBI Taxonomy" id="573"/>
    <lineage>
        <taxon>Bacteria</taxon>
        <taxon>Pseudomonadati</taxon>
        <taxon>Pseudomonadota</taxon>
        <taxon>Gammaproteobacteria</taxon>
        <taxon>Enterobacterales</taxon>
        <taxon>Enterobacteriaceae</taxon>
        <taxon>Klebsiella/Raoultella group</taxon>
        <taxon>Klebsiella</taxon>
        <taxon>Klebsiella pneumoniae complex</taxon>
    </lineage>
</organism>
<accession>A0A2X3IYB8</accession>
<reference evidence="2 3" key="1">
    <citation type="submission" date="2018-06" db="EMBL/GenBank/DDBJ databases">
        <authorList>
            <consortium name="Pathogen Informatics"/>
            <person name="Doyle S."/>
        </authorList>
    </citation>
    <scope>NUCLEOTIDE SEQUENCE [LARGE SCALE GENOMIC DNA]</scope>
    <source>
        <strain evidence="2 3">NCTC9645</strain>
    </source>
</reference>
<feature type="region of interest" description="Disordered" evidence="1">
    <location>
        <begin position="77"/>
        <end position="96"/>
    </location>
</feature>
<sequence length="96" mass="10431">MAAFRVRLRFGRDFRAVSDTFGEHKVHVGDADEAEEGGQVWGDQVGRSIFMDTAAAGNDDRAFTGYQTFRPFLGVAEGDARREPPGRNSFSAASGC</sequence>
<proteinExistence type="predicted"/>
<evidence type="ECO:0000313" key="2">
    <source>
        <dbReference type="EMBL" id="SQC88751.1"/>
    </source>
</evidence>
<protein>
    <submittedName>
        <fullName evidence="2">Uncharacterized protein</fullName>
    </submittedName>
</protein>
<evidence type="ECO:0000313" key="3">
    <source>
        <dbReference type="Proteomes" id="UP000250675"/>
    </source>
</evidence>
<evidence type="ECO:0000256" key="1">
    <source>
        <dbReference type="SAM" id="MobiDB-lite"/>
    </source>
</evidence>
<gene>
    <name evidence="2" type="ORF">NCTC9645_06910</name>
</gene>
<dbReference type="EMBL" id="UASO01000016">
    <property type="protein sequence ID" value="SQC88751.1"/>
    <property type="molecule type" value="Genomic_DNA"/>
</dbReference>
<name>A0A2X3IYB8_KLEPN</name>
<dbReference type="Proteomes" id="UP000250675">
    <property type="component" value="Unassembled WGS sequence"/>
</dbReference>
<dbReference type="AlphaFoldDB" id="A0A2X3IYB8"/>